<feature type="transmembrane region" description="Helical" evidence="2">
    <location>
        <begin position="6"/>
        <end position="25"/>
    </location>
</feature>
<dbReference type="SUPFAM" id="SSF52266">
    <property type="entry name" value="SGNH hydrolase"/>
    <property type="match status" value="1"/>
</dbReference>
<dbReference type="OMA" id="WSDNNAG"/>
<keyword evidence="2" id="KW-0472">Membrane</keyword>
<dbReference type="PANTHER" id="PTHR45648:SF22">
    <property type="entry name" value="GDSL LIPASE_ACYLHYDROLASE FAMILY PROTEIN (AFU_ORTHOLOGUE AFUA_4G14700)"/>
    <property type="match status" value="1"/>
</dbReference>
<keyword evidence="2" id="KW-1133">Transmembrane helix</keyword>
<keyword evidence="2" id="KW-0812">Transmembrane</keyword>
<evidence type="ECO:0008006" key="5">
    <source>
        <dbReference type="Google" id="ProtNLM"/>
    </source>
</evidence>
<dbReference type="GO" id="GO:0016787">
    <property type="term" value="F:hydrolase activity"/>
    <property type="evidence" value="ECO:0007669"/>
    <property type="project" value="UniProtKB-KW"/>
</dbReference>
<dbReference type="Gene3D" id="3.40.50.1110">
    <property type="entry name" value="SGNH hydrolase"/>
    <property type="match status" value="1"/>
</dbReference>
<keyword evidence="1" id="KW-0378">Hydrolase</keyword>
<proteinExistence type="predicted"/>
<dbReference type="Proteomes" id="UP000054771">
    <property type="component" value="Unassembled WGS sequence"/>
</dbReference>
<evidence type="ECO:0000313" key="3">
    <source>
        <dbReference type="EMBL" id="CEL05327.1"/>
    </source>
</evidence>
<dbReference type="AlphaFoldDB" id="A0A0U5G703"/>
<evidence type="ECO:0000313" key="4">
    <source>
        <dbReference type="Proteomes" id="UP000054771"/>
    </source>
</evidence>
<evidence type="ECO:0000256" key="2">
    <source>
        <dbReference type="SAM" id="Phobius"/>
    </source>
</evidence>
<sequence length="355" mass="40277">MRLASRFHIVCAFAAFSIILSALFLGSQRFYYRRVGGAIEPIVDFQATASFDRRLVVFGDTWSDNNAKEALGGNVWTDHLCSSFSCHHENLAQTAKSLRGSYIGSVVDNEELSSTFLSLYKSPLADFKAQVQQWLGTETKVVQKLDDAAVHSRRNRTIVVVSFGVWDLWNLIEKDYDTASKSIDRSVEVIMEQFDLLSQSWGTDDLKVILTLAPDVTFLPAFRPLGDKHVSQYKNTVKLVQRWNGKLRDAAQQWGKGTIYLFDTESFLTDLIRDRQLYAAGLEEANGLGKNQDPGWENVESACVESSPQWVVTSENKRCKSPEKYLFWNDMHLGPSAHRLMGTEVFHGIEEMWLR</sequence>
<accession>A0A0U5G703</accession>
<organism evidence="3 4">
    <name type="scientific">Aspergillus calidoustus</name>
    <dbReference type="NCBI Taxonomy" id="454130"/>
    <lineage>
        <taxon>Eukaryota</taxon>
        <taxon>Fungi</taxon>
        <taxon>Dikarya</taxon>
        <taxon>Ascomycota</taxon>
        <taxon>Pezizomycotina</taxon>
        <taxon>Eurotiomycetes</taxon>
        <taxon>Eurotiomycetidae</taxon>
        <taxon>Eurotiales</taxon>
        <taxon>Aspergillaceae</taxon>
        <taxon>Aspergillus</taxon>
        <taxon>Aspergillus subgen. Nidulantes</taxon>
    </lineage>
</organism>
<dbReference type="PANTHER" id="PTHR45648">
    <property type="entry name" value="GDSL LIPASE/ACYLHYDROLASE FAMILY PROTEIN (AFU_ORTHOLOGUE AFUA_4G14700)"/>
    <property type="match status" value="1"/>
</dbReference>
<gene>
    <name evidence="3" type="ORF">ASPCAL06445</name>
</gene>
<dbReference type="STRING" id="454130.A0A0U5G703"/>
<keyword evidence="4" id="KW-1185">Reference proteome</keyword>
<dbReference type="OrthoDB" id="5278722at2759"/>
<dbReference type="EMBL" id="CDMC01000005">
    <property type="protein sequence ID" value="CEL05327.1"/>
    <property type="molecule type" value="Genomic_DNA"/>
</dbReference>
<dbReference type="InterPro" id="IPR036514">
    <property type="entry name" value="SGNH_hydro_sf"/>
</dbReference>
<protein>
    <recommendedName>
        <fullName evidence="5">SGNH hydrolase-type esterase domain-containing protein</fullName>
    </recommendedName>
</protein>
<reference evidence="4" key="1">
    <citation type="journal article" date="2016" name="Genome Announc.">
        <title>Draft genome sequences of fungus Aspergillus calidoustus.</title>
        <authorList>
            <person name="Horn F."/>
            <person name="Linde J."/>
            <person name="Mattern D.J."/>
            <person name="Walther G."/>
            <person name="Guthke R."/>
            <person name="Scherlach K."/>
            <person name="Martin K."/>
            <person name="Brakhage A.A."/>
            <person name="Petzke L."/>
            <person name="Valiante V."/>
        </authorList>
    </citation>
    <scope>NUCLEOTIDE SEQUENCE [LARGE SCALE GENOMIC DNA]</scope>
    <source>
        <strain evidence="4">SF006504</strain>
    </source>
</reference>
<dbReference type="InterPro" id="IPR051058">
    <property type="entry name" value="GDSL_Est/Lipase"/>
</dbReference>
<name>A0A0U5G703_ASPCI</name>
<evidence type="ECO:0000256" key="1">
    <source>
        <dbReference type="ARBA" id="ARBA00022801"/>
    </source>
</evidence>